<feature type="compositionally biased region" description="Basic and acidic residues" evidence="3">
    <location>
        <begin position="188"/>
        <end position="205"/>
    </location>
</feature>
<feature type="domain" description="DUF7614" evidence="7">
    <location>
        <begin position="1020"/>
        <end position="1137"/>
    </location>
</feature>
<dbReference type="PANTHER" id="PTHR11808:SF35">
    <property type="entry name" value="CYSTATHIONINE GAMMA-SYNTHASE (AFU_ORTHOLOGUE AFUA_7G01590)"/>
    <property type="match status" value="1"/>
</dbReference>
<evidence type="ECO:0000313" key="9">
    <source>
        <dbReference type="Proteomes" id="UP000191672"/>
    </source>
</evidence>
<dbReference type="GO" id="GO:0016846">
    <property type="term" value="F:carbon-sulfur lyase activity"/>
    <property type="evidence" value="ECO:0007669"/>
    <property type="project" value="TreeGrafter"/>
</dbReference>
<dbReference type="Pfam" id="PF01053">
    <property type="entry name" value="Cys_Met_Meta_PP"/>
    <property type="match status" value="1"/>
</dbReference>
<comment type="cofactor">
    <cofactor evidence="1">
        <name>pyridoxal 5'-phosphate</name>
        <dbReference type="ChEBI" id="CHEBI:597326"/>
    </cofactor>
</comment>
<dbReference type="STRING" id="416450.A0A1V6Q1P1"/>
<dbReference type="GO" id="GO:0005737">
    <property type="term" value="C:cytoplasm"/>
    <property type="evidence" value="ECO:0007669"/>
    <property type="project" value="TreeGrafter"/>
</dbReference>
<dbReference type="Pfam" id="PF24586">
    <property type="entry name" value="DUF7611"/>
    <property type="match status" value="1"/>
</dbReference>
<dbReference type="FunFam" id="3.40.640.10:FF:000072">
    <property type="entry name" value="Putative cystathionine beta-lyase"/>
    <property type="match status" value="1"/>
</dbReference>
<dbReference type="PROSITE" id="PS00868">
    <property type="entry name" value="CYS_MET_METAB_PP"/>
    <property type="match status" value="1"/>
</dbReference>
<feature type="compositionally biased region" description="Pro residues" evidence="3">
    <location>
        <begin position="13"/>
        <end position="23"/>
    </location>
</feature>
<feature type="compositionally biased region" description="Basic and acidic residues" evidence="3">
    <location>
        <begin position="235"/>
        <end position="265"/>
    </location>
</feature>
<dbReference type="GO" id="GO:0030170">
    <property type="term" value="F:pyridoxal phosphate binding"/>
    <property type="evidence" value="ECO:0007669"/>
    <property type="project" value="InterPro"/>
</dbReference>
<feature type="domain" description="DUF7613" evidence="6">
    <location>
        <begin position="860"/>
        <end position="1014"/>
    </location>
</feature>
<evidence type="ECO:0000259" key="7">
    <source>
        <dbReference type="Pfam" id="PF24589"/>
    </source>
</evidence>
<dbReference type="Pfam" id="PF24589">
    <property type="entry name" value="DUF7614"/>
    <property type="match status" value="1"/>
</dbReference>
<feature type="compositionally biased region" description="Polar residues" evidence="3">
    <location>
        <begin position="306"/>
        <end position="315"/>
    </location>
</feature>
<evidence type="ECO:0000313" key="8">
    <source>
        <dbReference type="EMBL" id="OQD83154.1"/>
    </source>
</evidence>
<dbReference type="Gene3D" id="3.40.640.10">
    <property type="entry name" value="Type I PLP-dependent aspartate aminotransferase-like (Major domain)"/>
    <property type="match status" value="1"/>
</dbReference>
<dbReference type="Proteomes" id="UP000191672">
    <property type="component" value="Unassembled WGS sequence"/>
</dbReference>
<evidence type="ECO:0000259" key="4">
    <source>
        <dbReference type="Pfam" id="PF24586"/>
    </source>
</evidence>
<dbReference type="Pfam" id="PF24588">
    <property type="entry name" value="DUF7613"/>
    <property type="match status" value="1"/>
</dbReference>
<comment type="caution">
    <text evidence="8">The sequence shown here is derived from an EMBL/GenBank/DDBJ whole genome shotgun (WGS) entry which is preliminary data.</text>
</comment>
<dbReference type="InterPro" id="IPR056033">
    <property type="entry name" value="DUF7614"/>
</dbReference>
<evidence type="ECO:0000259" key="5">
    <source>
        <dbReference type="Pfam" id="PF24587"/>
    </source>
</evidence>
<proteinExistence type="predicted"/>
<keyword evidence="9" id="KW-1185">Reference proteome</keyword>
<evidence type="ECO:0000256" key="3">
    <source>
        <dbReference type="SAM" id="MobiDB-lite"/>
    </source>
</evidence>
<dbReference type="InterPro" id="IPR056032">
    <property type="entry name" value="DUF7613"/>
</dbReference>
<feature type="region of interest" description="Disordered" evidence="3">
    <location>
        <begin position="327"/>
        <end position="401"/>
    </location>
</feature>
<dbReference type="EMBL" id="MDYN01000018">
    <property type="protein sequence ID" value="OQD83154.1"/>
    <property type="molecule type" value="Genomic_DNA"/>
</dbReference>
<feature type="domain" description="DUF7611" evidence="4">
    <location>
        <begin position="568"/>
        <end position="723"/>
    </location>
</feature>
<protein>
    <submittedName>
        <fullName evidence="8">Uncharacterized protein</fullName>
    </submittedName>
</protein>
<evidence type="ECO:0000256" key="2">
    <source>
        <dbReference type="ARBA" id="ARBA00022898"/>
    </source>
</evidence>
<dbReference type="PANTHER" id="PTHR11808">
    <property type="entry name" value="TRANS-SULFURATION ENZYME FAMILY MEMBER"/>
    <property type="match status" value="1"/>
</dbReference>
<feature type="compositionally biased region" description="Pro residues" evidence="3">
    <location>
        <begin position="367"/>
        <end position="380"/>
    </location>
</feature>
<dbReference type="InterPro" id="IPR015422">
    <property type="entry name" value="PyrdxlP-dep_Trfase_small"/>
</dbReference>
<dbReference type="InterPro" id="IPR015424">
    <property type="entry name" value="PyrdxlP-dep_Trfase"/>
</dbReference>
<dbReference type="InterPro" id="IPR056030">
    <property type="entry name" value="DUF7611"/>
</dbReference>
<reference evidence="9" key="1">
    <citation type="journal article" date="2017" name="Nat. Microbiol.">
        <title>Global analysis of biosynthetic gene clusters reveals vast potential of secondary metabolite production in Penicillium species.</title>
        <authorList>
            <person name="Nielsen J.C."/>
            <person name="Grijseels S."/>
            <person name="Prigent S."/>
            <person name="Ji B."/>
            <person name="Dainat J."/>
            <person name="Nielsen K.F."/>
            <person name="Frisvad J.C."/>
            <person name="Workman M."/>
            <person name="Nielsen J."/>
        </authorList>
    </citation>
    <scope>NUCLEOTIDE SEQUENCE [LARGE SCALE GENOMIC DNA]</scope>
    <source>
        <strain evidence="9">IBT 31811</strain>
    </source>
</reference>
<gene>
    <name evidence="8" type="ORF">PENANT_c018G07435</name>
</gene>
<dbReference type="Gene3D" id="3.90.1150.10">
    <property type="entry name" value="Aspartate Aminotransferase, domain 1"/>
    <property type="match status" value="1"/>
</dbReference>
<dbReference type="SUPFAM" id="SSF53383">
    <property type="entry name" value="PLP-dependent transferases"/>
    <property type="match status" value="1"/>
</dbReference>
<dbReference type="Pfam" id="PF24587">
    <property type="entry name" value="DUF7612"/>
    <property type="match status" value="1"/>
</dbReference>
<feature type="domain" description="DUF7612" evidence="5">
    <location>
        <begin position="725"/>
        <end position="856"/>
    </location>
</feature>
<evidence type="ECO:0000259" key="6">
    <source>
        <dbReference type="Pfam" id="PF24588"/>
    </source>
</evidence>
<accession>A0A1V6Q1P1</accession>
<evidence type="ECO:0000256" key="1">
    <source>
        <dbReference type="ARBA" id="ARBA00001933"/>
    </source>
</evidence>
<feature type="compositionally biased region" description="Polar residues" evidence="3">
    <location>
        <begin position="78"/>
        <end position="87"/>
    </location>
</feature>
<dbReference type="InterPro" id="IPR056031">
    <property type="entry name" value="DUF7612"/>
</dbReference>
<feature type="compositionally biased region" description="Pro residues" evidence="3">
    <location>
        <begin position="279"/>
        <end position="289"/>
    </location>
</feature>
<keyword evidence="2" id="KW-0663">Pyridoxal phosphate</keyword>
<name>A0A1V6Q1P1_9EURO</name>
<dbReference type="FunFam" id="3.90.1150.10:FF:000066">
    <property type="entry name" value="Putative cystathionine beta-lyase"/>
    <property type="match status" value="1"/>
</dbReference>
<dbReference type="InterPro" id="IPR015421">
    <property type="entry name" value="PyrdxlP-dep_Trfase_major"/>
</dbReference>
<sequence>MPPDDPFSFLPEQPQPRPQPQPKPTKSLWREKLFSKSKNKGASHQEIADFLGSARGAPAPEPVPVLPTVDPRYPPQNVARTPSSNDVSVPKSAPPPPRDNYAAFDFSQSTQPSPTKPRKGKGLRVGFSNKNPDVIGEGGDESEAPTIEISRARQRSLSSSALCGNEPSPSESRSNLPALRVDTSLGDGDARPRRTATKRDPHGDTNWKPPLMHNVQDADFLATLPSSGSGSRLSFRGDSEEASFAERVRDKMSAEEGRALHRAYEDDTPSPGADYEDLPTPPSPPSPEPPLKEDHASESGYDTAPMSVTSTAPSVSLSMKSIVHSIRNPPSPVAYRQPENLSPVDTRMPPSLTPGSPGKVSPTRANPTPPELPPSNPVSPPSREGQDPPRNPQQPKFSLRNVANQVNDTAFAEFKEYNARYESLIQLAAESVKPLFETSLTEWVRAAIWWFLRGKTRLEAYARSRSTAPPSLARQAVIDLGKALWINEHIVPSHSELTKYGSMSVDALLAVASTTGDKVLADLLSLHQILSNHLRSVSMSIKRNNILAAVISDDGSPTQLDTTIWLRYPFYAPDVSAVLSGAATRSMLADSASKTPSLVHMMPLSDTGRYFSYGNMFVQVCVSSNDDDGQQQYAMPCVLTIVRERADWYVCAAITSQSQLVNILVQSDRKQGPTWEDVDWQVRSNSMRVKLPRGFELNVIFKEEDFKGLWNIVKYTQKSEASLHPEAGETVVFENTVKMFQYMDPGTPRAFPPDPFERCRVRLFERSVTVTEGTGTRNAHRGFRLVVLTSPKVKTLSSIRHILGHGSPIVFGLLRGENGAPALLLKVTEDGRQRSMLMTFHEVEERTSIHSVLLGMVPKEGELKSPDIPISSYCIEQPADPVSGQSPVKYVQFPAGSVSVIDQEHAYVEHGYGPTILSEHLRAFVATEWGSVTDRINLGPGELKIGLDVNRQNSMSLFRQAQQDLTLSLADNLIRPEMPDQLTGFLEKITVKPMVRRLEFPTMQDLHAFEQAVTGFQVLYDGMATSFTISRRRMVVPIYKKWEASLARIQIVRQERVIQLLVFFADFQHGTCMNFVLKGTDLMESFSRSGKFGIRLVDAKFALPKKDEDPSSNFVCLDMPEYPIEHDDLAISFDTEAGEPILPITFSREKLTIQPAPPSELLCQDQCENHPAWAQSAVNPSTHVTAYVLPPHSPDILHVSLESVGASTRSLHADDAFNVVTDVAPPLHLSTTFRYSNDPNELIPYSDLSATSNSTTHVYSRATAPNPSRLEAILSSLIHGESITYSSGLSALHAALTLLNPRHISVGDGYHGCHGVIALFTRLTGLKKLDLNCPADALEKGDVILLETPVNPDGTAFDIAHYAEKAHKRGAILIVDSTFAPPGLQDPFIHGADIVMHSGTKYFGGHSDMLCGVLATKNKEWASQLKTDRVFLGSVMGNMESWLGVRSLRTLEVRIQRQSDNATRLVAWLDSCLRVRDPDAKSDAAVVQTVLKEIYHASVQKVEGDWLEKQMPNGFGPVFAIMMTEERFAKELPNKLGLFQHATSLGGVETLIEWRTMSDATVDRKLLRVSIGLENWEDLKNDLASAFRELLA</sequence>
<dbReference type="InterPro" id="IPR054542">
    <property type="entry name" value="Cys_met_metab_PP"/>
</dbReference>
<dbReference type="InterPro" id="IPR000277">
    <property type="entry name" value="Cys/Met-Metab_PyrdxlP-dep_enz"/>
</dbReference>
<feature type="region of interest" description="Disordered" evidence="3">
    <location>
        <begin position="1"/>
        <end position="315"/>
    </location>
</feature>
<organism evidence="8 9">
    <name type="scientific">Penicillium antarcticum</name>
    <dbReference type="NCBI Taxonomy" id="416450"/>
    <lineage>
        <taxon>Eukaryota</taxon>
        <taxon>Fungi</taxon>
        <taxon>Dikarya</taxon>
        <taxon>Ascomycota</taxon>
        <taxon>Pezizomycotina</taxon>
        <taxon>Eurotiomycetes</taxon>
        <taxon>Eurotiomycetidae</taxon>
        <taxon>Eurotiales</taxon>
        <taxon>Aspergillaceae</taxon>
        <taxon>Penicillium</taxon>
    </lineage>
</organism>
<dbReference type="GO" id="GO:0019346">
    <property type="term" value="P:transsulfuration"/>
    <property type="evidence" value="ECO:0007669"/>
    <property type="project" value="InterPro"/>
</dbReference>